<dbReference type="PANTHER" id="PTHR43248">
    <property type="entry name" value="2-SUCCINYL-6-HYDROXY-2,4-CYCLOHEXADIENE-1-CARBOXYLATE SYNTHASE"/>
    <property type="match status" value="1"/>
</dbReference>
<organism evidence="6 7">
    <name type="scientific">Mycena chlorophos</name>
    <name type="common">Agaric fungus</name>
    <name type="synonym">Agaricus chlorophos</name>
    <dbReference type="NCBI Taxonomy" id="658473"/>
    <lineage>
        <taxon>Eukaryota</taxon>
        <taxon>Fungi</taxon>
        <taxon>Dikarya</taxon>
        <taxon>Basidiomycota</taxon>
        <taxon>Agaricomycotina</taxon>
        <taxon>Agaricomycetes</taxon>
        <taxon>Agaricomycetidae</taxon>
        <taxon>Agaricales</taxon>
        <taxon>Marasmiineae</taxon>
        <taxon>Mycenaceae</taxon>
        <taxon>Mycena</taxon>
    </lineage>
</organism>
<feature type="domain" description="AB hydrolase-1" evidence="4">
    <location>
        <begin position="80"/>
        <end position="255"/>
    </location>
</feature>
<dbReference type="Gene3D" id="3.40.50.1820">
    <property type="entry name" value="alpha/beta hydrolase"/>
    <property type="match status" value="1"/>
</dbReference>
<evidence type="ECO:0000256" key="3">
    <source>
        <dbReference type="SAM" id="SignalP"/>
    </source>
</evidence>
<comment type="caution">
    <text evidence="6">The sequence shown here is derived from an EMBL/GenBank/DDBJ whole genome shotgun (WGS) entry which is preliminary data.</text>
</comment>
<keyword evidence="3" id="KW-0732">Signal</keyword>
<dbReference type="Proteomes" id="UP000613580">
    <property type="component" value="Unassembled WGS sequence"/>
</dbReference>
<dbReference type="EMBL" id="JACAZE010000005">
    <property type="protein sequence ID" value="KAF7316854.1"/>
    <property type="molecule type" value="Genomic_DNA"/>
</dbReference>
<gene>
    <name evidence="6" type="ORF">HMN09_00419100</name>
</gene>
<dbReference type="InterPro" id="IPR013595">
    <property type="entry name" value="Pept_S33_TAP-like_C"/>
</dbReference>
<dbReference type="InterPro" id="IPR051601">
    <property type="entry name" value="Serine_prot/Carboxylest_S33"/>
</dbReference>
<evidence type="ECO:0000313" key="6">
    <source>
        <dbReference type="EMBL" id="KAF7316854.1"/>
    </source>
</evidence>
<protein>
    <submittedName>
        <fullName evidence="6">AB hydrolase-1 domain-containing protein</fullName>
    </submittedName>
</protein>
<feature type="signal peptide" evidence="3">
    <location>
        <begin position="1"/>
        <end position="19"/>
    </location>
</feature>
<evidence type="ECO:0000256" key="1">
    <source>
        <dbReference type="ARBA" id="ARBA00010088"/>
    </source>
</evidence>
<dbReference type="AlphaFoldDB" id="A0A8H6WLJ5"/>
<dbReference type="InterPro" id="IPR029058">
    <property type="entry name" value="AB_hydrolase_fold"/>
</dbReference>
<evidence type="ECO:0000256" key="2">
    <source>
        <dbReference type="ARBA" id="ARBA00022801"/>
    </source>
</evidence>
<dbReference type="InterPro" id="IPR000073">
    <property type="entry name" value="AB_hydrolase_1"/>
</dbReference>
<name>A0A8H6WLJ5_MYCCL</name>
<dbReference type="Pfam" id="PF08386">
    <property type="entry name" value="Abhydrolase_4"/>
    <property type="match status" value="1"/>
</dbReference>
<dbReference type="SUPFAM" id="SSF53474">
    <property type="entry name" value="alpha/beta-Hydrolases"/>
    <property type="match status" value="1"/>
</dbReference>
<keyword evidence="2 6" id="KW-0378">Hydrolase</keyword>
<evidence type="ECO:0000259" key="4">
    <source>
        <dbReference type="Pfam" id="PF00561"/>
    </source>
</evidence>
<comment type="similarity">
    <text evidence="1">Belongs to the peptidase S33 family.</text>
</comment>
<feature type="chain" id="PRO_5034105235" evidence="3">
    <location>
        <begin position="20"/>
        <end position="555"/>
    </location>
</feature>
<sequence length="555" mass="60034">MNPFPPLLSSLVLAIVVSAQDFDWTSLTASSTLEWTSCYTGLQCALLEVPLDYTFKDTRNASIAIARVPATVPASEYLGPILFNPGGPGGSGVETMISSGQSFADFLGPQFDIVGFDPRGISFSTPAVNFFASAAQRAFWLPQDLNIRYPALDANHDVMSAQWAQYQTVGQQAKIQDTAGILQYITTDYVAHDMLRITQAFGYEKLQYWGVSYGTALGQTFATLFPDNVGRIVIDGVMDVEAWFSANITASMTDDDKVLDTFFTGCFNAGPAGCAYYASSPQQIEANLNALLTRYHEQPMPVVTNVSHGVVDYSFLRNMILGSMFSPYASFVNMADRLAELEAGNATNTYVQFQIDAFECDCESDANVASIFEGEIATTCADAAPVTDTIDQLRAFYENEAQLSVFADIWALWRVWCSGYQIHRPGRFMGPAGANTSFPLLLIGNTLDPVTPHLWAEKASTLFPGSVLLTQDSPGHTSLTAASTCTHGYMAAYFQNGTLPAAGVVCEPDIALFPNTTASSTKTLVEVNDKLVNAINGIAQGVRSANKGGFLHRAF</sequence>
<keyword evidence="7" id="KW-1185">Reference proteome</keyword>
<accession>A0A8H6WLJ5</accession>
<dbReference type="Pfam" id="PF00561">
    <property type="entry name" value="Abhydrolase_1"/>
    <property type="match status" value="1"/>
</dbReference>
<reference evidence="6" key="1">
    <citation type="submission" date="2020-05" db="EMBL/GenBank/DDBJ databases">
        <title>Mycena genomes resolve the evolution of fungal bioluminescence.</title>
        <authorList>
            <person name="Tsai I.J."/>
        </authorList>
    </citation>
    <scope>NUCLEOTIDE SEQUENCE</scope>
    <source>
        <strain evidence="6">110903Hualien_Pintung</strain>
    </source>
</reference>
<dbReference type="PANTHER" id="PTHR43248:SF25">
    <property type="entry name" value="AB HYDROLASE-1 DOMAIN-CONTAINING PROTEIN-RELATED"/>
    <property type="match status" value="1"/>
</dbReference>
<proteinExistence type="inferred from homology"/>
<dbReference type="GO" id="GO:0016787">
    <property type="term" value="F:hydrolase activity"/>
    <property type="evidence" value="ECO:0007669"/>
    <property type="project" value="UniProtKB-KW"/>
</dbReference>
<dbReference type="OrthoDB" id="425534at2759"/>
<evidence type="ECO:0000259" key="5">
    <source>
        <dbReference type="Pfam" id="PF08386"/>
    </source>
</evidence>
<evidence type="ECO:0000313" key="7">
    <source>
        <dbReference type="Proteomes" id="UP000613580"/>
    </source>
</evidence>
<feature type="domain" description="Peptidase S33 tripeptidyl aminopeptidase-like C-terminal" evidence="5">
    <location>
        <begin position="405"/>
        <end position="506"/>
    </location>
</feature>